<dbReference type="GO" id="GO:0030246">
    <property type="term" value="F:carbohydrate binding"/>
    <property type="evidence" value="ECO:0007669"/>
    <property type="project" value="UniProtKB-KW"/>
</dbReference>
<evidence type="ECO:0000313" key="5">
    <source>
        <dbReference type="EMBL" id="EXB99123.1"/>
    </source>
</evidence>
<dbReference type="AlphaFoldDB" id="W9RYP0"/>
<proteinExistence type="predicted"/>
<dbReference type="eggNOG" id="ENOG502QTRQ">
    <property type="taxonomic scope" value="Eukaryota"/>
</dbReference>
<dbReference type="InterPro" id="IPR001480">
    <property type="entry name" value="Bulb-type_lectin_dom"/>
</dbReference>
<keyword evidence="2" id="KW-1015">Disulfide bond</keyword>
<keyword evidence="5" id="KW-0430">Lectin</keyword>
<dbReference type="InterPro" id="IPR036426">
    <property type="entry name" value="Bulb-type_lectin_dom_sf"/>
</dbReference>
<protein>
    <submittedName>
        <fullName evidence="5">G-type lectin S-receptor-like serine/threonine-protein kinase</fullName>
    </submittedName>
</protein>
<feature type="domain" description="Bulb-type lectin" evidence="4">
    <location>
        <begin position="11"/>
        <end position="76"/>
    </location>
</feature>
<keyword evidence="6" id="KW-1185">Reference proteome</keyword>
<dbReference type="Pfam" id="PF01453">
    <property type="entry name" value="B_lectin"/>
    <property type="match status" value="1"/>
</dbReference>
<sequence length="205" mass="23343">MRNGGDPIPLNSNQTAPNSIATLENSGNLVVKELSSNGSVKRVLWESFDYPIDMLLPRMKLGKNLRTCKRWVVTSWLTDDVPRPGAFTLKYNGSRGLLVIGRRGDLYKTRELSDTYDMNSISYVSNQTKKFLNYSRKSHIFGLRLTPDGIFSYGNSSFTIIEISLCYGYCMEYGCVEQRSPACMSSRDRFEKLRGRFLDDIPYPT</sequence>
<evidence type="ECO:0000259" key="4">
    <source>
        <dbReference type="Pfam" id="PF01453"/>
    </source>
</evidence>
<dbReference type="PANTHER" id="PTHR32444:SF128">
    <property type="entry name" value="CURCULIN-LIKE (MANNOSE-BINDING) LECTIN FAMILY PROTEIN"/>
    <property type="match status" value="1"/>
</dbReference>
<dbReference type="EMBL" id="KE345297">
    <property type="protein sequence ID" value="EXB99123.1"/>
    <property type="molecule type" value="Genomic_DNA"/>
</dbReference>
<dbReference type="PANTHER" id="PTHR32444">
    <property type="entry name" value="BULB-TYPE LECTIN DOMAIN-CONTAINING PROTEIN"/>
    <property type="match status" value="1"/>
</dbReference>
<dbReference type="SUPFAM" id="SSF51110">
    <property type="entry name" value="alpha-D-mannose-specific plant lectins"/>
    <property type="match status" value="1"/>
</dbReference>
<keyword evidence="1" id="KW-0732">Signal</keyword>
<name>W9RYP0_9ROSA</name>
<keyword evidence="3" id="KW-0325">Glycoprotein</keyword>
<organism evidence="5 6">
    <name type="scientific">Morus notabilis</name>
    <dbReference type="NCBI Taxonomy" id="981085"/>
    <lineage>
        <taxon>Eukaryota</taxon>
        <taxon>Viridiplantae</taxon>
        <taxon>Streptophyta</taxon>
        <taxon>Embryophyta</taxon>
        <taxon>Tracheophyta</taxon>
        <taxon>Spermatophyta</taxon>
        <taxon>Magnoliopsida</taxon>
        <taxon>eudicotyledons</taxon>
        <taxon>Gunneridae</taxon>
        <taxon>Pentapetalae</taxon>
        <taxon>rosids</taxon>
        <taxon>fabids</taxon>
        <taxon>Rosales</taxon>
        <taxon>Moraceae</taxon>
        <taxon>Moreae</taxon>
        <taxon>Morus</taxon>
    </lineage>
</organism>
<evidence type="ECO:0000313" key="6">
    <source>
        <dbReference type="Proteomes" id="UP000030645"/>
    </source>
</evidence>
<accession>W9RYP0</accession>
<keyword evidence="5" id="KW-0675">Receptor</keyword>
<keyword evidence="5" id="KW-0808">Transferase</keyword>
<dbReference type="Proteomes" id="UP000030645">
    <property type="component" value="Unassembled WGS sequence"/>
</dbReference>
<dbReference type="GO" id="GO:0016301">
    <property type="term" value="F:kinase activity"/>
    <property type="evidence" value="ECO:0007669"/>
    <property type="project" value="UniProtKB-KW"/>
</dbReference>
<reference evidence="6" key="1">
    <citation type="submission" date="2013-01" db="EMBL/GenBank/DDBJ databases">
        <title>Draft Genome Sequence of a Mulberry Tree, Morus notabilis C.K. Schneid.</title>
        <authorList>
            <person name="He N."/>
            <person name="Zhao S."/>
        </authorList>
    </citation>
    <scope>NUCLEOTIDE SEQUENCE</scope>
</reference>
<evidence type="ECO:0000256" key="1">
    <source>
        <dbReference type="ARBA" id="ARBA00022729"/>
    </source>
</evidence>
<evidence type="ECO:0000256" key="2">
    <source>
        <dbReference type="ARBA" id="ARBA00023157"/>
    </source>
</evidence>
<gene>
    <name evidence="5" type="ORF">L484_007031</name>
</gene>
<evidence type="ECO:0000256" key="3">
    <source>
        <dbReference type="ARBA" id="ARBA00023180"/>
    </source>
</evidence>
<keyword evidence="5" id="KW-0418">Kinase</keyword>
<dbReference type="STRING" id="981085.W9RYP0"/>